<keyword evidence="2" id="KW-1185">Reference proteome</keyword>
<dbReference type="AlphaFoldDB" id="A0A445D6L5"/>
<dbReference type="Proteomes" id="UP000289738">
    <property type="component" value="Chromosome A05"/>
</dbReference>
<evidence type="ECO:0000313" key="2">
    <source>
        <dbReference type="Proteomes" id="UP000289738"/>
    </source>
</evidence>
<comment type="caution">
    <text evidence="1">The sequence shown here is derived from an EMBL/GenBank/DDBJ whole genome shotgun (WGS) entry which is preliminary data.</text>
</comment>
<reference evidence="1 2" key="1">
    <citation type="submission" date="2019-01" db="EMBL/GenBank/DDBJ databases">
        <title>Sequencing of cultivated peanut Arachis hypogaea provides insights into genome evolution and oil improvement.</title>
        <authorList>
            <person name="Chen X."/>
        </authorList>
    </citation>
    <scope>NUCLEOTIDE SEQUENCE [LARGE SCALE GENOMIC DNA]</scope>
    <source>
        <strain evidence="2">cv. Fuhuasheng</strain>
        <tissue evidence="1">Leaves</tissue>
    </source>
</reference>
<protein>
    <submittedName>
        <fullName evidence="1">Uncharacterized protein</fullName>
    </submittedName>
</protein>
<name>A0A445D6L5_ARAHY</name>
<sequence length="394" mass="45835">MEDRVMLKLYYHDKILLQTPEGVRFVCENPCDVIVPFTILFEELKGVICERIDPHIPKMISSILYRYPVSVFSGFVHFQTKYVMDERSMQEIFSVYFEIQSQVSFIELYYNSDSEEEFESNYEVVQPNKDDDETADIMETDVAKVTNALANQQPFEEPSFMRALDLEVMHAPKYPENFNAEPLVVADGEFVMGMEFSSRESVIAAVKDYTIRRGVDYRVYESEPQTFYAKCTQYGTIGNIQVNCFDRQNEIFEVREMPSGCEFAVDLRQRCCDCVDCLPCRHVFVCCANQRLDWQVYVHDVYKIDQVRKVYRARFRPLGNPTTWPMYNGPRFVLNPFLKRVTKGRPKMTRFLNEMDTRMLRRPRCCKQCGAEGHSRSRCRQVGGSSAGGAAQNT</sequence>
<accession>A0A445D6L5</accession>
<gene>
    <name evidence="1" type="ORF">Ahy_A05g024735</name>
</gene>
<organism evidence="1 2">
    <name type="scientific">Arachis hypogaea</name>
    <name type="common">Peanut</name>
    <dbReference type="NCBI Taxonomy" id="3818"/>
    <lineage>
        <taxon>Eukaryota</taxon>
        <taxon>Viridiplantae</taxon>
        <taxon>Streptophyta</taxon>
        <taxon>Embryophyta</taxon>
        <taxon>Tracheophyta</taxon>
        <taxon>Spermatophyta</taxon>
        <taxon>Magnoliopsida</taxon>
        <taxon>eudicotyledons</taxon>
        <taxon>Gunneridae</taxon>
        <taxon>Pentapetalae</taxon>
        <taxon>rosids</taxon>
        <taxon>fabids</taxon>
        <taxon>Fabales</taxon>
        <taxon>Fabaceae</taxon>
        <taxon>Papilionoideae</taxon>
        <taxon>50 kb inversion clade</taxon>
        <taxon>dalbergioids sensu lato</taxon>
        <taxon>Dalbergieae</taxon>
        <taxon>Pterocarpus clade</taxon>
        <taxon>Arachis</taxon>
    </lineage>
</organism>
<evidence type="ECO:0000313" key="1">
    <source>
        <dbReference type="EMBL" id="RYR58875.1"/>
    </source>
</evidence>
<dbReference type="EMBL" id="SDMP01000005">
    <property type="protein sequence ID" value="RYR58875.1"/>
    <property type="molecule type" value="Genomic_DNA"/>
</dbReference>
<proteinExistence type="predicted"/>